<feature type="transmembrane region" description="Helical" evidence="9">
    <location>
        <begin position="258"/>
        <end position="277"/>
    </location>
</feature>
<dbReference type="EC" id="2.7.7.65" evidence="11"/>
<evidence type="ECO:0000256" key="9">
    <source>
        <dbReference type="SAM" id="Phobius"/>
    </source>
</evidence>
<evidence type="ECO:0000256" key="3">
    <source>
        <dbReference type="ARBA" id="ARBA00005887"/>
    </source>
</evidence>
<feature type="transmembrane region" description="Helical" evidence="9">
    <location>
        <begin position="159"/>
        <end position="180"/>
    </location>
</feature>
<dbReference type="SMART" id="SM00267">
    <property type="entry name" value="GGDEF"/>
    <property type="match status" value="1"/>
</dbReference>
<comment type="caution">
    <text evidence="11">The sequence shown here is derived from an EMBL/GenBank/DDBJ whole genome shotgun (WGS) entry which is preliminary data.</text>
</comment>
<keyword evidence="5 9" id="KW-0812">Transmembrane</keyword>
<dbReference type="InterPro" id="IPR029787">
    <property type="entry name" value="Nucleotide_cyclase"/>
</dbReference>
<feature type="transmembrane region" description="Helical" evidence="9">
    <location>
        <begin position="315"/>
        <end position="333"/>
    </location>
</feature>
<evidence type="ECO:0000313" key="11">
    <source>
        <dbReference type="EMBL" id="MCP3428653.1"/>
    </source>
</evidence>
<accession>A0AA41X365</accession>
<dbReference type="Gene3D" id="3.30.70.270">
    <property type="match status" value="1"/>
</dbReference>
<dbReference type="PROSITE" id="PS50887">
    <property type="entry name" value="GGDEF"/>
    <property type="match status" value="1"/>
</dbReference>
<evidence type="ECO:0000256" key="8">
    <source>
        <dbReference type="ARBA" id="ARBA00023177"/>
    </source>
</evidence>
<comment type="subcellular location">
    <subcellularLocation>
        <location evidence="2">Membrane</location>
        <topology evidence="2">Multi-pass membrane protein</topology>
    </subcellularLocation>
</comment>
<feature type="transmembrane region" description="Helical" evidence="9">
    <location>
        <begin position="86"/>
        <end position="110"/>
    </location>
</feature>
<evidence type="ECO:0000256" key="5">
    <source>
        <dbReference type="ARBA" id="ARBA00022692"/>
    </source>
</evidence>
<dbReference type="Proteomes" id="UP001165413">
    <property type="component" value="Unassembled WGS sequence"/>
</dbReference>
<dbReference type="GO" id="GO:0008519">
    <property type="term" value="F:ammonium channel activity"/>
    <property type="evidence" value="ECO:0007669"/>
    <property type="project" value="InterPro"/>
</dbReference>
<dbReference type="GO" id="GO:0016020">
    <property type="term" value="C:membrane"/>
    <property type="evidence" value="ECO:0007669"/>
    <property type="project" value="UniProtKB-SubCell"/>
</dbReference>
<keyword evidence="8" id="KW-0924">Ammonia transport</keyword>
<feature type="transmembrane region" description="Helical" evidence="9">
    <location>
        <begin position="345"/>
        <end position="367"/>
    </location>
</feature>
<dbReference type="FunFam" id="3.30.70.270:FF:000001">
    <property type="entry name" value="Diguanylate cyclase domain protein"/>
    <property type="match status" value="1"/>
</dbReference>
<protein>
    <submittedName>
        <fullName evidence="11">Diguanylate cyclase</fullName>
        <ecNumber evidence="11">2.7.7.65</ecNumber>
    </submittedName>
</protein>
<feature type="transmembrane region" description="Helical" evidence="9">
    <location>
        <begin position="201"/>
        <end position="219"/>
    </location>
</feature>
<organism evidence="11 12">
    <name type="scientific">Opacimonas viscosa</name>
    <dbReference type="NCBI Taxonomy" id="2961944"/>
    <lineage>
        <taxon>Bacteria</taxon>
        <taxon>Pseudomonadati</taxon>
        <taxon>Pseudomonadota</taxon>
        <taxon>Gammaproteobacteria</taxon>
        <taxon>Alteromonadales</taxon>
        <taxon>Alteromonadaceae</taxon>
        <taxon>Opacimonas</taxon>
    </lineage>
</organism>
<comment type="cofactor">
    <cofactor evidence="1">
        <name>Mg(2+)</name>
        <dbReference type="ChEBI" id="CHEBI:18420"/>
    </cofactor>
</comment>
<reference evidence="11" key="1">
    <citation type="submission" date="2022-07" db="EMBL/GenBank/DDBJ databases">
        <title>Characterization of the Novel Bacterium Alteromonas immobilis LMIT006 and Alteromonas gregis LMIT007.</title>
        <authorList>
            <person name="Lin X."/>
        </authorList>
    </citation>
    <scope>NUCLEOTIDE SEQUENCE</scope>
    <source>
        <strain evidence="11">LMIT007</strain>
    </source>
</reference>
<dbReference type="GO" id="GO:0052621">
    <property type="term" value="F:diguanylate cyclase activity"/>
    <property type="evidence" value="ECO:0007669"/>
    <property type="project" value="UniProtKB-EC"/>
</dbReference>
<dbReference type="AlphaFoldDB" id="A0AA41X365"/>
<dbReference type="InterPro" id="IPR018047">
    <property type="entry name" value="Ammonium_transpt_CS"/>
</dbReference>
<dbReference type="InterPro" id="IPR029020">
    <property type="entry name" value="Ammonium/urea_transptr"/>
</dbReference>
<dbReference type="RefSeq" id="WP_254100127.1">
    <property type="nucleotide sequence ID" value="NZ_JANATA010000009.1"/>
</dbReference>
<dbReference type="SUPFAM" id="SSF55073">
    <property type="entry name" value="Nucleotide cyclase"/>
    <property type="match status" value="1"/>
</dbReference>
<name>A0AA41X365_9ALTE</name>
<dbReference type="GO" id="GO:0097272">
    <property type="term" value="P:ammonium homeostasis"/>
    <property type="evidence" value="ECO:0007669"/>
    <property type="project" value="TreeGrafter"/>
</dbReference>
<keyword evidence="7 9" id="KW-0472">Membrane</keyword>
<feature type="transmembrane region" description="Helical" evidence="9">
    <location>
        <begin position="117"/>
        <end position="139"/>
    </location>
</feature>
<dbReference type="PANTHER" id="PTHR11730">
    <property type="entry name" value="AMMONIUM TRANSPORTER"/>
    <property type="match status" value="1"/>
</dbReference>
<evidence type="ECO:0000259" key="10">
    <source>
        <dbReference type="PROSITE" id="PS50887"/>
    </source>
</evidence>
<gene>
    <name evidence="11" type="ORF">NLF92_06805</name>
</gene>
<dbReference type="Gene3D" id="1.10.3430.10">
    <property type="entry name" value="Ammonium transporter AmtB like domains"/>
    <property type="match status" value="1"/>
</dbReference>
<evidence type="ECO:0000256" key="1">
    <source>
        <dbReference type="ARBA" id="ARBA00001946"/>
    </source>
</evidence>
<dbReference type="NCBIfam" id="TIGR00254">
    <property type="entry name" value="GGDEF"/>
    <property type="match status" value="1"/>
</dbReference>
<feature type="domain" description="GGDEF" evidence="10">
    <location>
        <begin position="488"/>
        <end position="621"/>
    </location>
</feature>
<dbReference type="InterPro" id="IPR043128">
    <property type="entry name" value="Rev_trsase/Diguanyl_cyclase"/>
</dbReference>
<feature type="transmembrane region" description="Helical" evidence="9">
    <location>
        <begin position="231"/>
        <end position="251"/>
    </location>
</feature>
<comment type="similarity">
    <text evidence="3">Belongs to the ammonia transporter channel (TC 1.A.11.2) family.</text>
</comment>
<evidence type="ECO:0000256" key="2">
    <source>
        <dbReference type="ARBA" id="ARBA00004141"/>
    </source>
</evidence>
<dbReference type="PROSITE" id="PS01219">
    <property type="entry name" value="AMMONIUM_TRANSP"/>
    <property type="match status" value="1"/>
</dbReference>
<feature type="transmembrane region" description="Helical" evidence="9">
    <location>
        <begin position="6"/>
        <end position="29"/>
    </location>
</feature>
<dbReference type="CDD" id="cd01949">
    <property type="entry name" value="GGDEF"/>
    <property type="match status" value="1"/>
</dbReference>
<dbReference type="InterPro" id="IPR024041">
    <property type="entry name" value="NH4_transpt_AmtB-like_dom"/>
</dbReference>
<keyword evidence="12" id="KW-1185">Reference proteome</keyword>
<feature type="transmembrane region" description="Helical" evidence="9">
    <location>
        <begin position="50"/>
        <end position="74"/>
    </location>
</feature>
<proteinExistence type="inferred from homology"/>
<evidence type="ECO:0000256" key="4">
    <source>
        <dbReference type="ARBA" id="ARBA00022448"/>
    </source>
</evidence>
<dbReference type="EMBL" id="JANATA010000009">
    <property type="protein sequence ID" value="MCP3428653.1"/>
    <property type="molecule type" value="Genomic_DNA"/>
</dbReference>
<dbReference type="InterPro" id="IPR000160">
    <property type="entry name" value="GGDEF_dom"/>
</dbReference>
<evidence type="ECO:0000256" key="6">
    <source>
        <dbReference type="ARBA" id="ARBA00022989"/>
    </source>
</evidence>
<dbReference type="Pfam" id="PF00990">
    <property type="entry name" value="GGDEF"/>
    <property type="match status" value="1"/>
</dbReference>
<keyword evidence="6 9" id="KW-1133">Transmembrane helix</keyword>
<keyword evidence="11" id="KW-0808">Transferase</keyword>
<dbReference type="PANTHER" id="PTHR11730:SF6">
    <property type="entry name" value="AMMONIUM TRANSPORTER"/>
    <property type="match status" value="1"/>
</dbReference>
<evidence type="ECO:0000313" key="12">
    <source>
        <dbReference type="Proteomes" id="UP001165413"/>
    </source>
</evidence>
<keyword evidence="4" id="KW-0813">Transport</keyword>
<dbReference type="SUPFAM" id="SSF111352">
    <property type="entry name" value="Ammonium transporter"/>
    <property type="match status" value="1"/>
</dbReference>
<sequence>MQALTQIDTLWLLFCSSLLLLMQTGFVCLESGLIRSKNNINVVMKNLLDLCVAFLGYGFVGFSIMFLIGADSIFAIHPLVSEQPVFVFVVFVFQAMFCATTATIVSGAVAERMSFGGYAFITAIVATCIYPIVGSWVWGGVLGHPSSLNWLANIGFYDFAGSTVVHSVGGWVALAAILFIGPRLGRYDNDGQDIHPSSITFACLGSLLIWIGWIGFNGGSLLRFDDTVSKVITNTIMAGVSGLSAGLIYSYVKYGKPLVLPMVNGGLVGLISVTGSADLMLPYQAILFGLVGGLIPMPVYDWLNKHKIDDAIGAVPVHLAGGIYATFATAFVLTKTNDKSLIENLLIQGLGVIVVGIFVFGTTYLLLWLCSHFIHFRVNPEHELIGLNQSEHDLVGTNADMLTQLTNMIKQGGSTQKISVDKYSDSYQVAQQYNKIVDMFARQARKNEHDLEKALHFASHDDLSGLHNRFAFNQALNKESENLQRYGGTYCVAILDIDFFKKINDTYGHDVGDEAIQHVAQLLKKNVRTTDTLARIGGEEFAIIFPHIDLVVAFELLNKLKNIIQNTPLKASNNTNIPITLSGGITLMQQNEDPNQALKRADNGLYQAKNNGRNRIEICEESEESIA</sequence>
<evidence type="ECO:0000256" key="7">
    <source>
        <dbReference type="ARBA" id="ARBA00023136"/>
    </source>
</evidence>
<keyword evidence="11" id="KW-0548">Nucleotidyltransferase</keyword>
<dbReference type="Pfam" id="PF00909">
    <property type="entry name" value="Ammonium_transp"/>
    <property type="match status" value="1"/>
</dbReference>